<protein>
    <submittedName>
        <fullName evidence="2">Uncharacterized protein</fullName>
    </submittedName>
</protein>
<keyword evidence="3" id="KW-1185">Reference proteome</keyword>
<feature type="region of interest" description="Disordered" evidence="1">
    <location>
        <begin position="1"/>
        <end position="20"/>
    </location>
</feature>
<dbReference type="GeneID" id="67177520"/>
<dbReference type="EMBL" id="CP081958">
    <property type="protein sequence ID" value="QZP38543.1"/>
    <property type="molecule type" value="Genomic_DNA"/>
</dbReference>
<evidence type="ECO:0000256" key="1">
    <source>
        <dbReference type="SAM" id="MobiDB-lite"/>
    </source>
</evidence>
<organism evidence="2 3">
    <name type="scientific">Halobaculum magnesiiphilum</name>
    <dbReference type="NCBI Taxonomy" id="1017351"/>
    <lineage>
        <taxon>Archaea</taxon>
        <taxon>Methanobacteriati</taxon>
        <taxon>Methanobacteriota</taxon>
        <taxon>Stenosarchaea group</taxon>
        <taxon>Halobacteria</taxon>
        <taxon>Halobacteriales</taxon>
        <taxon>Haloferacaceae</taxon>
        <taxon>Halobaculum</taxon>
    </lineage>
</organism>
<dbReference type="Proteomes" id="UP000826254">
    <property type="component" value="Chromosome"/>
</dbReference>
<accession>A0A8T8WFN0</accession>
<sequence length="122" mass="12746">MSRPIKSLSLDSASTTGAGDVIASKGHDNVLLFVIARNLDPADTFAVELEHTLNGDDWDTLATVTEADVDGETATEFVSNVAVDELRASLTEITDDSGGDLEVDAFVSANGNPSAGYSSRRA</sequence>
<gene>
    <name evidence="2" type="ORF">K6T50_05220</name>
</gene>
<dbReference type="KEGG" id="hmp:K6T50_05220"/>
<name>A0A8T8WFN0_9EURY</name>
<dbReference type="RefSeq" id="WP_222608343.1">
    <property type="nucleotide sequence ID" value="NZ_CP081958.1"/>
</dbReference>
<proteinExistence type="predicted"/>
<dbReference type="AlphaFoldDB" id="A0A8T8WFN0"/>
<reference evidence="2 3" key="1">
    <citation type="journal article" date="2021" name="Int. J. Syst. Evol. Microbiol.">
        <title>Halobaculum halophilum sp. nov. and Halobaculum salinum sp. nov., isolated from salt lake and saline soil.</title>
        <authorList>
            <person name="Cui H.L."/>
            <person name="Shi X.W."/>
            <person name="Yin X.M."/>
            <person name="Yang X.Y."/>
            <person name="Hou J."/>
            <person name="Zhu L."/>
        </authorList>
    </citation>
    <scope>NUCLEOTIDE SEQUENCE [LARGE SCALE GENOMIC DNA]</scope>
    <source>
        <strain evidence="2 3">NBRC 109044</strain>
    </source>
</reference>
<evidence type="ECO:0000313" key="3">
    <source>
        <dbReference type="Proteomes" id="UP000826254"/>
    </source>
</evidence>
<evidence type="ECO:0000313" key="2">
    <source>
        <dbReference type="EMBL" id="QZP38543.1"/>
    </source>
</evidence>